<comment type="similarity">
    <text evidence="2">Belongs to the ABC-4 integral membrane protein family. LolC/E subfamily.</text>
</comment>
<feature type="transmembrane region" description="Helical" evidence="7">
    <location>
        <begin position="712"/>
        <end position="736"/>
    </location>
</feature>
<protein>
    <recommendedName>
        <fullName evidence="12">ABC transporter permease</fullName>
    </recommendedName>
</protein>
<feature type="domain" description="MacB-like periplasmic core" evidence="9">
    <location>
        <begin position="27"/>
        <end position="228"/>
    </location>
</feature>
<name>A0A916NGC8_9BURK</name>
<evidence type="ECO:0000256" key="2">
    <source>
        <dbReference type="ARBA" id="ARBA00005236"/>
    </source>
</evidence>
<dbReference type="AlphaFoldDB" id="A0A916NGC8"/>
<evidence type="ECO:0000256" key="7">
    <source>
        <dbReference type="SAM" id="Phobius"/>
    </source>
</evidence>
<evidence type="ECO:0000313" key="10">
    <source>
        <dbReference type="EMBL" id="CAG2158425.1"/>
    </source>
</evidence>
<evidence type="ECO:0008006" key="12">
    <source>
        <dbReference type="Google" id="ProtNLM"/>
    </source>
</evidence>
<feature type="transmembrane region" description="Helical" evidence="7">
    <location>
        <begin position="429"/>
        <end position="456"/>
    </location>
</feature>
<evidence type="ECO:0000256" key="6">
    <source>
        <dbReference type="ARBA" id="ARBA00023136"/>
    </source>
</evidence>
<dbReference type="EMBL" id="CAJPUY010000047">
    <property type="protein sequence ID" value="CAG2158425.1"/>
    <property type="molecule type" value="Genomic_DNA"/>
</dbReference>
<keyword evidence="11" id="KW-1185">Reference proteome</keyword>
<evidence type="ECO:0000256" key="5">
    <source>
        <dbReference type="ARBA" id="ARBA00022989"/>
    </source>
</evidence>
<dbReference type="Pfam" id="PF12704">
    <property type="entry name" value="MacB_PCD"/>
    <property type="match status" value="2"/>
</dbReference>
<feature type="transmembrane region" description="Helical" evidence="7">
    <location>
        <begin position="805"/>
        <end position="825"/>
    </location>
</feature>
<proteinExistence type="inferred from homology"/>
<comment type="subcellular location">
    <subcellularLocation>
        <location evidence="1">Cell membrane</location>
        <topology evidence="1">Multi-pass membrane protein</topology>
    </subcellularLocation>
</comment>
<dbReference type="PANTHER" id="PTHR30489:SF0">
    <property type="entry name" value="LIPOPROTEIN-RELEASING SYSTEM TRANSMEMBRANE PROTEIN LOLE"/>
    <property type="match status" value="1"/>
</dbReference>
<comment type="caution">
    <text evidence="10">The sequence shown here is derived from an EMBL/GenBank/DDBJ whole genome shotgun (WGS) entry which is preliminary data.</text>
</comment>
<feature type="domain" description="ABC3 transporter permease C-terminal" evidence="8">
    <location>
        <begin position="259"/>
        <end position="382"/>
    </location>
</feature>
<dbReference type="RefSeq" id="WP_211951179.1">
    <property type="nucleotide sequence ID" value="NZ_CAJPUY010000047.1"/>
</dbReference>
<feature type="transmembrane region" description="Helical" evidence="7">
    <location>
        <begin position="404"/>
        <end position="423"/>
    </location>
</feature>
<dbReference type="InterPro" id="IPR025857">
    <property type="entry name" value="MacB_PCD"/>
</dbReference>
<accession>A0A916NGC8</accession>
<sequence length="841" mass="88779">MRTPRSLGLALLLGELRAHPGRAIVGILAVAIGVAMGYGVHLVNHAALAEYSQAVRSLMGSADLEIRGPRAGFDESLYPRIARLPEVAAASPVVEVDAGVPGRTGVLKLFGIDVFRAAPVAPNLIGRSPEERAGKLDVLDPDAVFLSPAALSWLDLKPGDPLTVQVGLTALTLRIAGTLPAAGEGLRLGVMDIGAAQWRLDRLGLLQRIDVKLRPGVDTDNFVQALAALLPPGVVAGSPQDNVSRTSSLSRAYRVNLNVLALVALFTGAFLVFTMQAVSVLRRRSQLALLRALGVTRAGLLRLLLAESVAQGVFGAALGLALGFVLAAAVLAYAGGDLGGGYFEGVRPKVRFDVLAALIFFALGLSAAVLGSLAPAWEAARARPAQALKAGDEEAPLKRLRSPWAGFAAMAAGFGLTPLRPVADLPVFGYAAIALLLVGAILLMPRLAHLVFGLLPSSRQAVPQLALTQLAGAPGRASIALAGIVASFSLMAAMAMMVSSFRISVDDWLHNVLPADLYLRASSSGDSAYFSLDDQAAIASVRGVARAEFLRSSQILLDPQRPPITVIARPIDPRNPGARLPLTAALVAGQPGDPPAVWVSEAMVDLYGFRPGQHITLPLQGRPVAFLVGGVWRDYARQYGTVVISQDDYRRLTDERRVTDVALWLEQGTGPAQVKERLRQRVAGGEHIAFAEPGEIRTITLKIFDRSFAVTYLLEAIAVVIGLFGIGASFSAQALARAREFGMLRHLGVMRWQIGAMLALEGALLALLGVVAGLALGWVIALILVHVVNPQSFHWTMSLHVPWAFLAQVASAVVAAASLAALASGRRAMSRSAVRAVQEDW</sequence>
<dbReference type="PANTHER" id="PTHR30489">
    <property type="entry name" value="LIPOPROTEIN-RELEASING SYSTEM TRANSMEMBRANE PROTEIN LOLE"/>
    <property type="match status" value="1"/>
</dbReference>
<feature type="transmembrane region" description="Helical" evidence="7">
    <location>
        <begin position="28"/>
        <end position="49"/>
    </location>
</feature>
<evidence type="ECO:0000259" key="9">
    <source>
        <dbReference type="Pfam" id="PF12704"/>
    </source>
</evidence>
<feature type="transmembrane region" description="Helical" evidence="7">
    <location>
        <begin position="287"/>
        <end position="305"/>
    </location>
</feature>
<keyword evidence="6 7" id="KW-0472">Membrane</keyword>
<feature type="domain" description="MacB-like periplasmic core" evidence="9">
    <location>
        <begin position="479"/>
        <end position="680"/>
    </location>
</feature>
<gene>
    <name evidence="10" type="ORF">LMG31506_06363</name>
</gene>
<dbReference type="InterPro" id="IPR051447">
    <property type="entry name" value="Lipoprotein-release_system"/>
</dbReference>
<dbReference type="InterPro" id="IPR003838">
    <property type="entry name" value="ABC3_permease_C"/>
</dbReference>
<dbReference type="GO" id="GO:0098797">
    <property type="term" value="C:plasma membrane protein complex"/>
    <property type="evidence" value="ECO:0007669"/>
    <property type="project" value="TreeGrafter"/>
</dbReference>
<dbReference type="Pfam" id="PF02687">
    <property type="entry name" value="FtsX"/>
    <property type="match status" value="2"/>
</dbReference>
<keyword evidence="3" id="KW-1003">Cell membrane</keyword>
<feature type="transmembrane region" description="Helical" evidence="7">
    <location>
        <begin position="757"/>
        <end position="785"/>
    </location>
</feature>
<dbReference type="GO" id="GO:0044874">
    <property type="term" value="P:lipoprotein localization to outer membrane"/>
    <property type="evidence" value="ECO:0007669"/>
    <property type="project" value="TreeGrafter"/>
</dbReference>
<feature type="transmembrane region" description="Helical" evidence="7">
    <location>
        <begin position="477"/>
        <end position="498"/>
    </location>
</feature>
<evidence type="ECO:0000256" key="3">
    <source>
        <dbReference type="ARBA" id="ARBA00022475"/>
    </source>
</evidence>
<evidence type="ECO:0000259" key="8">
    <source>
        <dbReference type="Pfam" id="PF02687"/>
    </source>
</evidence>
<evidence type="ECO:0000313" key="11">
    <source>
        <dbReference type="Proteomes" id="UP000672934"/>
    </source>
</evidence>
<feature type="domain" description="ABC3 transporter permease C-terminal" evidence="8">
    <location>
        <begin position="716"/>
        <end position="832"/>
    </location>
</feature>
<evidence type="ECO:0000256" key="4">
    <source>
        <dbReference type="ARBA" id="ARBA00022692"/>
    </source>
</evidence>
<dbReference type="Proteomes" id="UP000672934">
    <property type="component" value="Unassembled WGS sequence"/>
</dbReference>
<evidence type="ECO:0000256" key="1">
    <source>
        <dbReference type="ARBA" id="ARBA00004651"/>
    </source>
</evidence>
<reference evidence="10" key="1">
    <citation type="submission" date="2021-03" db="EMBL/GenBank/DDBJ databases">
        <authorList>
            <person name="Peeters C."/>
        </authorList>
    </citation>
    <scope>NUCLEOTIDE SEQUENCE</scope>
    <source>
        <strain evidence="10">LMG 31506</strain>
    </source>
</reference>
<feature type="transmembrane region" description="Helical" evidence="7">
    <location>
        <begin position="354"/>
        <end position="374"/>
    </location>
</feature>
<feature type="transmembrane region" description="Helical" evidence="7">
    <location>
        <begin position="312"/>
        <end position="334"/>
    </location>
</feature>
<keyword evidence="5 7" id="KW-1133">Transmembrane helix</keyword>
<feature type="transmembrane region" description="Helical" evidence="7">
    <location>
        <begin position="255"/>
        <end position="275"/>
    </location>
</feature>
<organism evidence="10 11">
    <name type="scientific">Cupriavidus yeoncheonensis</name>
    <dbReference type="NCBI Taxonomy" id="1462994"/>
    <lineage>
        <taxon>Bacteria</taxon>
        <taxon>Pseudomonadati</taxon>
        <taxon>Pseudomonadota</taxon>
        <taxon>Betaproteobacteria</taxon>
        <taxon>Burkholderiales</taxon>
        <taxon>Burkholderiaceae</taxon>
        <taxon>Cupriavidus</taxon>
    </lineage>
</organism>
<keyword evidence="4 7" id="KW-0812">Transmembrane</keyword>